<reference evidence="1 2" key="1">
    <citation type="submission" date="2015-01" db="EMBL/GenBank/DDBJ databases">
        <title>Genome of allotetraploid Gossypium barbadense reveals genomic plasticity and fiber elongation in cotton evolution.</title>
        <authorList>
            <person name="Chen X."/>
            <person name="Liu X."/>
            <person name="Zhao B."/>
            <person name="Zheng H."/>
            <person name="Hu Y."/>
            <person name="Lu G."/>
            <person name="Yang C."/>
            <person name="Chen J."/>
            <person name="Shan C."/>
            <person name="Zhang L."/>
            <person name="Zhou Y."/>
            <person name="Wang L."/>
            <person name="Guo W."/>
            <person name="Bai Y."/>
            <person name="Ruan J."/>
            <person name="Shangguan X."/>
            <person name="Mao Y."/>
            <person name="Jiang J."/>
            <person name="Zhu Y."/>
            <person name="Lei J."/>
            <person name="Kang H."/>
            <person name="Chen S."/>
            <person name="He X."/>
            <person name="Wang R."/>
            <person name="Wang Y."/>
            <person name="Chen J."/>
            <person name="Wang L."/>
            <person name="Yu S."/>
            <person name="Wang B."/>
            <person name="Wei J."/>
            <person name="Song S."/>
            <person name="Lu X."/>
            <person name="Gao Z."/>
            <person name="Gu W."/>
            <person name="Deng X."/>
            <person name="Ma D."/>
            <person name="Wang S."/>
            <person name="Liang W."/>
            <person name="Fang L."/>
            <person name="Cai C."/>
            <person name="Zhu X."/>
            <person name="Zhou B."/>
            <person name="Zhang Y."/>
            <person name="Chen Z."/>
            <person name="Xu S."/>
            <person name="Zhu R."/>
            <person name="Wang S."/>
            <person name="Zhang T."/>
            <person name="Zhao G."/>
        </authorList>
    </citation>
    <scope>NUCLEOTIDE SEQUENCE [LARGE SCALE GENOMIC DNA]</scope>
    <source>
        <strain evidence="2">cv. Xinhai21</strain>
        <tissue evidence="1">Leaf</tissue>
    </source>
</reference>
<evidence type="ECO:0000313" key="2">
    <source>
        <dbReference type="Proteomes" id="UP000239757"/>
    </source>
</evidence>
<name>A0A2P5XBR5_GOSBA</name>
<gene>
    <name evidence="1" type="ORF">GOBAR_AA19899</name>
</gene>
<protein>
    <submittedName>
        <fullName evidence="1">Uncharacterized protein</fullName>
    </submittedName>
</protein>
<dbReference type="OrthoDB" id="1000051at2759"/>
<accession>A0A2P5XBR5</accession>
<organism evidence="1 2">
    <name type="scientific">Gossypium barbadense</name>
    <name type="common">Sea Island cotton</name>
    <name type="synonym">Hibiscus barbadensis</name>
    <dbReference type="NCBI Taxonomy" id="3634"/>
    <lineage>
        <taxon>Eukaryota</taxon>
        <taxon>Viridiplantae</taxon>
        <taxon>Streptophyta</taxon>
        <taxon>Embryophyta</taxon>
        <taxon>Tracheophyta</taxon>
        <taxon>Spermatophyta</taxon>
        <taxon>Magnoliopsida</taxon>
        <taxon>eudicotyledons</taxon>
        <taxon>Gunneridae</taxon>
        <taxon>Pentapetalae</taxon>
        <taxon>rosids</taxon>
        <taxon>malvids</taxon>
        <taxon>Malvales</taxon>
        <taxon>Malvaceae</taxon>
        <taxon>Malvoideae</taxon>
        <taxon>Gossypium</taxon>
    </lineage>
</organism>
<dbReference type="Proteomes" id="UP000239757">
    <property type="component" value="Unassembled WGS sequence"/>
</dbReference>
<evidence type="ECO:0000313" key="1">
    <source>
        <dbReference type="EMBL" id="PPS00766.1"/>
    </source>
</evidence>
<dbReference type="EMBL" id="KZ665231">
    <property type="protein sequence ID" value="PPS00766.1"/>
    <property type="molecule type" value="Genomic_DNA"/>
</dbReference>
<dbReference type="AlphaFoldDB" id="A0A2P5XBR5"/>
<proteinExistence type="predicted"/>
<dbReference type="InterPro" id="IPR055298">
    <property type="entry name" value="AtLOH3-like"/>
</dbReference>
<sequence length="271" mass="32261">MPLKMHNMTVQLFRRLFFLFWRVNSKDSFEKRLEIQSKRHDQLRDIEASHIAKLIDNGDLATGKVKNQISSSPKTLLKGVKKFKEHGWDPLFKKVKLFCKDHEIEVSNLSALYKVGQEMNSHFNDEIMKLFVLSYVLDPSDNYKAFWVEDIYKLMNDFYLDDFTKQEKLHMKIQLEHFQLDAHQSTELQKASTVAELCQVLAKTTMKIVKTRLRNKMEDNILSTYLVAYIKKEIAREFLTDSIIDKFDLMKKRMVQFRMPSIEKWTKVKFF</sequence>
<dbReference type="PANTHER" id="PTHR11697:SF230">
    <property type="entry name" value="ZINC FINGER, MYM DOMAIN CONTAINING 1"/>
    <property type="match status" value="1"/>
</dbReference>
<dbReference type="PANTHER" id="PTHR11697">
    <property type="entry name" value="GENERAL TRANSCRIPTION FACTOR 2-RELATED ZINC FINGER PROTEIN"/>
    <property type="match status" value="1"/>
</dbReference>